<evidence type="ECO:0008006" key="4">
    <source>
        <dbReference type="Google" id="ProtNLM"/>
    </source>
</evidence>
<keyword evidence="3" id="KW-1185">Reference proteome</keyword>
<protein>
    <recommendedName>
        <fullName evidence="4">Lipocalin-like domain-containing protein</fullName>
    </recommendedName>
</protein>
<organism evidence="2 3">
    <name type="scientific">Actinomadura alba</name>
    <dbReference type="NCBI Taxonomy" id="406431"/>
    <lineage>
        <taxon>Bacteria</taxon>
        <taxon>Bacillati</taxon>
        <taxon>Actinomycetota</taxon>
        <taxon>Actinomycetes</taxon>
        <taxon>Streptosporangiales</taxon>
        <taxon>Thermomonosporaceae</taxon>
        <taxon>Actinomadura</taxon>
    </lineage>
</organism>
<dbReference type="Proteomes" id="UP000805614">
    <property type="component" value="Unassembled WGS sequence"/>
</dbReference>
<dbReference type="EMBL" id="JABVEC010000020">
    <property type="protein sequence ID" value="MBC6468699.1"/>
    <property type="molecule type" value="Genomic_DNA"/>
</dbReference>
<evidence type="ECO:0000313" key="3">
    <source>
        <dbReference type="Proteomes" id="UP000805614"/>
    </source>
</evidence>
<gene>
    <name evidence="2" type="ORF">HKK74_24850</name>
</gene>
<proteinExistence type="predicted"/>
<feature type="region of interest" description="Disordered" evidence="1">
    <location>
        <begin position="19"/>
        <end position="44"/>
    </location>
</feature>
<comment type="caution">
    <text evidence="2">The sequence shown here is derived from an EMBL/GenBank/DDBJ whole genome shotgun (WGS) entry which is preliminary data.</text>
</comment>
<evidence type="ECO:0000256" key="1">
    <source>
        <dbReference type="SAM" id="MobiDB-lite"/>
    </source>
</evidence>
<name>A0ABR7LV95_9ACTN</name>
<reference evidence="2 3" key="1">
    <citation type="submission" date="2020-06" db="EMBL/GenBank/DDBJ databases">
        <title>Actinomadura xiongansis sp. nov., isolated from soil of Baiyangdian.</title>
        <authorList>
            <person name="Zhang X."/>
        </authorList>
    </citation>
    <scope>NUCLEOTIDE SEQUENCE [LARGE SCALE GENOMIC DNA]</scope>
    <source>
        <strain evidence="2 3">HBUM206468</strain>
    </source>
</reference>
<sequence>MFTPLLTAGALAVSSLLTPVGTPRQSPPSSAAHARPGSLQPGDIDRLVGTWQRASPNQAVLYQWKFSHNGKYTWKFGTIVAPGANTGTPPRTEELETGTFKVTDGRIELTPGACHTEVRNRSLPGGGYTANLDAAPPRAYSWSIKTGEDQQQVLTLTDAGRAPSGSCLPIRRDTAFGFDYGDSGEFASID</sequence>
<dbReference type="RefSeq" id="WP_187245739.1">
    <property type="nucleotide sequence ID" value="NZ_BAAAOK010000001.1"/>
</dbReference>
<evidence type="ECO:0000313" key="2">
    <source>
        <dbReference type="EMBL" id="MBC6468699.1"/>
    </source>
</evidence>
<accession>A0ABR7LV95</accession>